<dbReference type="GO" id="GO:0003700">
    <property type="term" value="F:DNA-binding transcription factor activity"/>
    <property type="evidence" value="ECO:0007669"/>
    <property type="project" value="InterPro"/>
</dbReference>
<feature type="domain" description="HTH lysR-type" evidence="1">
    <location>
        <begin position="24"/>
        <end position="83"/>
    </location>
</feature>
<dbReference type="EMBL" id="SAVA01000006">
    <property type="protein sequence ID" value="RWR51553.1"/>
    <property type="molecule type" value="Genomic_DNA"/>
</dbReference>
<reference evidence="2 3" key="2">
    <citation type="submission" date="2019-01" db="EMBL/GenBank/DDBJ databases">
        <title>Sinorhodobacter populi sp. nov. isolated from the symptomatic bark tissue of Populus euramericana canker.</title>
        <authorList>
            <person name="Xu G."/>
        </authorList>
    </citation>
    <scope>NUCLEOTIDE SEQUENCE [LARGE SCALE GENOMIC DNA]</scope>
    <source>
        <strain evidence="2 3">CGMCC 1.12963</strain>
    </source>
</reference>
<keyword evidence="3" id="KW-1185">Reference proteome</keyword>
<dbReference type="Gene3D" id="1.10.10.10">
    <property type="entry name" value="Winged helix-like DNA-binding domain superfamily/Winged helix DNA-binding domain"/>
    <property type="match status" value="1"/>
</dbReference>
<proteinExistence type="predicted"/>
<comment type="caution">
    <text evidence="2">The sequence shown here is derived from an EMBL/GenBank/DDBJ whole genome shotgun (WGS) entry which is preliminary data.</text>
</comment>
<dbReference type="InterPro" id="IPR051815">
    <property type="entry name" value="Molybdate_resp_trans_reg"/>
</dbReference>
<dbReference type="Proteomes" id="UP000288071">
    <property type="component" value="Unassembled WGS sequence"/>
</dbReference>
<evidence type="ECO:0000259" key="1">
    <source>
        <dbReference type="Pfam" id="PF00126"/>
    </source>
</evidence>
<evidence type="ECO:0000313" key="2">
    <source>
        <dbReference type="EMBL" id="RWR51553.1"/>
    </source>
</evidence>
<accession>A0A3S3LLT4</accession>
<reference evidence="3" key="1">
    <citation type="submission" date="2019-01" db="EMBL/GenBank/DDBJ databases">
        <title>Sinorhodobacter populi sp. nov. isolated from the symptomatic bark tissue of Populus euramericana canker.</title>
        <authorList>
            <person name="Li Y."/>
        </authorList>
    </citation>
    <scope>NUCLEOTIDE SEQUENCE [LARGE SCALE GENOMIC DNA]</scope>
    <source>
        <strain evidence="3">CGMCC 1.12963</strain>
    </source>
</reference>
<dbReference type="Pfam" id="PF00126">
    <property type="entry name" value="HTH_1"/>
    <property type="match status" value="1"/>
</dbReference>
<dbReference type="SUPFAM" id="SSF46785">
    <property type="entry name" value="Winged helix' DNA-binding domain"/>
    <property type="match status" value="1"/>
</dbReference>
<dbReference type="AlphaFoldDB" id="A0A3S3LLT4"/>
<dbReference type="PANTHER" id="PTHR30432:SF1">
    <property type="entry name" value="DNA-BINDING TRANSCRIPTIONAL DUAL REGULATOR MODE"/>
    <property type="match status" value="1"/>
</dbReference>
<dbReference type="InterPro" id="IPR036390">
    <property type="entry name" value="WH_DNA-bd_sf"/>
</dbReference>
<protein>
    <submittedName>
        <fullName evidence="2">LysR family transcriptional regulator</fullName>
    </submittedName>
</protein>
<name>A0A3S3LLT4_9RHOB</name>
<evidence type="ECO:0000313" key="3">
    <source>
        <dbReference type="Proteomes" id="UP000288071"/>
    </source>
</evidence>
<gene>
    <name evidence="2" type="ORF">EOW66_11235</name>
</gene>
<dbReference type="RefSeq" id="WP_128156451.1">
    <property type="nucleotide sequence ID" value="NZ_JBHSOM010000026.1"/>
</dbReference>
<dbReference type="InterPro" id="IPR000847">
    <property type="entry name" value="LysR_HTH_N"/>
</dbReference>
<dbReference type="PANTHER" id="PTHR30432">
    <property type="entry name" value="TRANSCRIPTIONAL REGULATOR MODE"/>
    <property type="match status" value="1"/>
</dbReference>
<organism evidence="2 3">
    <name type="scientific">Paenirhodobacter huangdaonensis</name>
    <dbReference type="NCBI Taxonomy" id="2501515"/>
    <lineage>
        <taxon>Bacteria</taxon>
        <taxon>Pseudomonadati</taxon>
        <taxon>Pseudomonadota</taxon>
        <taxon>Alphaproteobacteria</taxon>
        <taxon>Rhodobacterales</taxon>
        <taxon>Rhodobacter group</taxon>
        <taxon>Paenirhodobacter</taxon>
    </lineage>
</organism>
<dbReference type="InterPro" id="IPR036388">
    <property type="entry name" value="WH-like_DNA-bd_sf"/>
</dbReference>
<sequence>MDLTRATLRLYYGKLVFGPGKADLLQAIAEEGSISAAGRRMGMSYKRAWSLVEEMNDAFAEPLVLSARGGAHGGGAQLTTTGQAVLTDYRALLARLLAGGAGEIAAIGARLRDGAAEAAERDIPDGK</sequence>